<name>A0AC35TUJ2_9BILA</name>
<protein>
    <submittedName>
        <fullName evidence="2">DUF725 domain-containing protein</fullName>
    </submittedName>
</protein>
<dbReference type="Proteomes" id="UP000095286">
    <property type="component" value="Unplaced"/>
</dbReference>
<dbReference type="WBParaSite" id="RSKR_0000442400.1">
    <property type="protein sequence ID" value="RSKR_0000442400.1"/>
    <property type="gene ID" value="RSKR_0000442400"/>
</dbReference>
<evidence type="ECO:0000313" key="2">
    <source>
        <dbReference type="WBParaSite" id="RSKR_0000442400.1"/>
    </source>
</evidence>
<reference evidence="2" key="1">
    <citation type="submission" date="2016-11" db="UniProtKB">
        <authorList>
            <consortium name="WormBaseParasite"/>
        </authorList>
    </citation>
    <scope>IDENTIFICATION</scope>
    <source>
        <strain evidence="2">KR3021</strain>
    </source>
</reference>
<evidence type="ECO:0000313" key="1">
    <source>
        <dbReference type="Proteomes" id="UP000095286"/>
    </source>
</evidence>
<sequence length="277" mass="30917">MDTLDTEPDECLTEEELLDNSVGGKDLNNTVDTDVDSVDIQKGTPLNANEIYMPKLTGDTVKQISKIGGLTDKVQAAKQLADFLITGNKEHCYAMVREFEQMENITSKVCDLAEERWNTLISRNLDKSKGLKDANNSNRGTYESCLTNIESLGKQVEKIHKSAIDNESSWKVISESTKSSKEAATKMYGDCLATDAKFVEYLSSYRKIRAHYRFVLGSSEAKIKDAMKQQMESMNIAKMQAELGGKRLKDLEDSLARAKDTNKKLNDIADSLMDEGE</sequence>
<organism evidence="1 2">
    <name type="scientific">Rhabditophanes sp. KR3021</name>
    <dbReference type="NCBI Taxonomy" id="114890"/>
    <lineage>
        <taxon>Eukaryota</taxon>
        <taxon>Metazoa</taxon>
        <taxon>Ecdysozoa</taxon>
        <taxon>Nematoda</taxon>
        <taxon>Chromadorea</taxon>
        <taxon>Rhabditida</taxon>
        <taxon>Tylenchina</taxon>
        <taxon>Panagrolaimomorpha</taxon>
        <taxon>Strongyloidoidea</taxon>
        <taxon>Alloionematidae</taxon>
        <taxon>Rhabditophanes</taxon>
    </lineage>
</organism>
<accession>A0AC35TUJ2</accession>
<proteinExistence type="predicted"/>